<protein>
    <submittedName>
        <fullName evidence="2">Uncharacterized protein</fullName>
    </submittedName>
</protein>
<feature type="region of interest" description="Disordered" evidence="1">
    <location>
        <begin position="1"/>
        <end position="25"/>
    </location>
</feature>
<proteinExistence type="predicted"/>
<organism evidence="2">
    <name type="scientific">Rhizophora mucronata</name>
    <name type="common">Asiatic mangrove</name>
    <dbReference type="NCBI Taxonomy" id="61149"/>
    <lineage>
        <taxon>Eukaryota</taxon>
        <taxon>Viridiplantae</taxon>
        <taxon>Streptophyta</taxon>
        <taxon>Embryophyta</taxon>
        <taxon>Tracheophyta</taxon>
        <taxon>Spermatophyta</taxon>
        <taxon>Magnoliopsida</taxon>
        <taxon>eudicotyledons</taxon>
        <taxon>Gunneridae</taxon>
        <taxon>Pentapetalae</taxon>
        <taxon>rosids</taxon>
        <taxon>fabids</taxon>
        <taxon>Malpighiales</taxon>
        <taxon>Rhizophoraceae</taxon>
        <taxon>Rhizophora</taxon>
    </lineage>
</organism>
<evidence type="ECO:0000256" key="1">
    <source>
        <dbReference type="SAM" id="MobiDB-lite"/>
    </source>
</evidence>
<feature type="compositionally biased region" description="Basic and acidic residues" evidence="1">
    <location>
        <begin position="1"/>
        <end position="15"/>
    </location>
</feature>
<reference evidence="2" key="1">
    <citation type="submission" date="2018-02" db="EMBL/GenBank/DDBJ databases">
        <title>Rhizophora mucronata_Transcriptome.</title>
        <authorList>
            <person name="Meera S.P."/>
            <person name="Sreeshan A."/>
            <person name="Augustine A."/>
        </authorList>
    </citation>
    <scope>NUCLEOTIDE SEQUENCE</scope>
    <source>
        <tissue evidence="2">Leaf</tissue>
    </source>
</reference>
<dbReference type="EMBL" id="GGEC01058234">
    <property type="protein sequence ID" value="MBX38718.1"/>
    <property type="molecule type" value="Transcribed_RNA"/>
</dbReference>
<name>A0A2P2N893_RHIMU</name>
<evidence type="ECO:0000313" key="2">
    <source>
        <dbReference type="EMBL" id="MBX38718.1"/>
    </source>
</evidence>
<dbReference type="AlphaFoldDB" id="A0A2P2N893"/>
<accession>A0A2P2N893</accession>
<sequence length="25" mass="2897">MNGRHNQNEAKKETIKTMGFMGFRA</sequence>